<proteinExistence type="predicted"/>
<dbReference type="EMBL" id="BART01036217">
    <property type="protein sequence ID" value="GAH08720.1"/>
    <property type="molecule type" value="Genomic_DNA"/>
</dbReference>
<feature type="non-terminal residue" evidence="2">
    <location>
        <position position="52"/>
    </location>
</feature>
<reference evidence="2" key="1">
    <citation type="journal article" date="2014" name="Front. Microbiol.">
        <title>High frequency of phylogenetically diverse reductive dehalogenase-homologous genes in deep subseafloor sedimentary metagenomes.</title>
        <authorList>
            <person name="Kawai M."/>
            <person name="Futagami T."/>
            <person name="Toyoda A."/>
            <person name="Takaki Y."/>
            <person name="Nishi S."/>
            <person name="Hori S."/>
            <person name="Arai W."/>
            <person name="Tsubouchi T."/>
            <person name="Morono Y."/>
            <person name="Uchiyama I."/>
            <person name="Ito T."/>
            <person name="Fujiyama A."/>
            <person name="Inagaki F."/>
            <person name="Takami H."/>
        </authorList>
    </citation>
    <scope>NUCLEOTIDE SEQUENCE</scope>
    <source>
        <strain evidence="2">Expedition CK06-06</strain>
    </source>
</reference>
<accession>X1DKB2</accession>
<dbReference type="AlphaFoldDB" id="X1DKB2"/>
<feature type="region of interest" description="Disordered" evidence="1">
    <location>
        <begin position="32"/>
        <end position="52"/>
    </location>
</feature>
<protein>
    <submittedName>
        <fullName evidence="2">Uncharacterized protein</fullName>
    </submittedName>
</protein>
<comment type="caution">
    <text evidence="2">The sequence shown here is derived from an EMBL/GenBank/DDBJ whole genome shotgun (WGS) entry which is preliminary data.</text>
</comment>
<evidence type="ECO:0000256" key="1">
    <source>
        <dbReference type="SAM" id="MobiDB-lite"/>
    </source>
</evidence>
<evidence type="ECO:0000313" key="2">
    <source>
        <dbReference type="EMBL" id="GAH08720.1"/>
    </source>
</evidence>
<sequence>MFKMKTKLLAIVMTLVMISNGAVFVVSAVNNSSDKDTDNIETNSVVDKSDNV</sequence>
<name>X1DKB2_9ZZZZ</name>
<gene>
    <name evidence="2" type="ORF">S01H4_61175</name>
</gene>
<organism evidence="2">
    <name type="scientific">marine sediment metagenome</name>
    <dbReference type="NCBI Taxonomy" id="412755"/>
    <lineage>
        <taxon>unclassified sequences</taxon>
        <taxon>metagenomes</taxon>
        <taxon>ecological metagenomes</taxon>
    </lineage>
</organism>